<name>A0A1Y5SS01_9PROT</name>
<dbReference type="EMBL" id="FWFR01000001">
    <property type="protein sequence ID" value="SLN45607.1"/>
    <property type="molecule type" value="Genomic_DNA"/>
</dbReference>
<gene>
    <name evidence="1" type="ORF">OCH7691_01967</name>
</gene>
<organism evidence="1 2">
    <name type="scientific">Oceanibacterium hippocampi</name>
    <dbReference type="NCBI Taxonomy" id="745714"/>
    <lineage>
        <taxon>Bacteria</taxon>
        <taxon>Pseudomonadati</taxon>
        <taxon>Pseudomonadota</taxon>
        <taxon>Alphaproteobacteria</taxon>
        <taxon>Sneathiellales</taxon>
        <taxon>Sneathiellaceae</taxon>
        <taxon>Oceanibacterium</taxon>
    </lineage>
</organism>
<dbReference type="AlphaFoldDB" id="A0A1Y5SS01"/>
<dbReference type="InParanoid" id="A0A1Y5SS01"/>
<protein>
    <submittedName>
        <fullName evidence="1">Uncharacterized protein</fullName>
    </submittedName>
</protein>
<keyword evidence="2" id="KW-1185">Reference proteome</keyword>
<reference evidence="1 2" key="1">
    <citation type="submission" date="2017-03" db="EMBL/GenBank/DDBJ databases">
        <authorList>
            <person name="Afonso C.L."/>
            <person name="Miller P.J."/>
            <person name="Scott M.A."/>
            <person name="Spackman E."/>
            <person name="Goraichik I."/>
            <person name="Dimitrov K.M."/>
            <person name="Suarez D.L."/>
            <person name="Swayne D.E."/>
        </authorList>
    </citation>
    <scope>NUCLEOTIDE SEQUENCE [LARGE SCALE GENOMIC DNA]</scope>
    <source>
        <strain evidence="1 2">CECT 7691</strain>
    </source>
</reference>
<evidence type="ECO:0000313" key="1">
    <source>
        <dbReference type="EMBL" id="SLN45607.1"/>
    </source>
</evidence>
<dbReference type="Proteomes" id="UP000193200">
    <property type="component" value="Unassembled WGS sequence"/>
</dbReference>
<sequence length="111" mass="12215">MRHELDSFQHELDEQRLFQQFEQGIRGANSKAIGETIGRIDAERFLAVAVKVSELRAAYLAKVVALGAATPEATGALLDELRAARGNYVEALEGFGALRHALKRGYFELKG</sequence>
<dbReference type="RefSeq" id="WP_085883178.1">
    <property type="nucleotide sequence ID" value="NZ_FWFR01000001.1"/>
</dbReference>
<proteinExistence type="predicted"/>
<accession>A0A1Y5SS01</accession>
<evidence type="ECO:0000313" key="2">
    <source>
        <dbReference type="Proteomes" id="UP000193200"/>
    </source>
</evidence>